<dbReference type="EMBL" id="KN820050">
    <property type="protein sequence ID" value="KIJ07017.1"/>
    <property type="molecule type" value="Genomic_DNA"/>
</dbReference>
<dbReference type="Proteomes" id="UP000053647">
    <property type="component" value="Unassembled WGS sequence"/>
</dbReference>
<reference evidence="2" key="2">
    <citation type="submission" date="2015-01" db="EMBL/GenBank/DDBJ databases">
        <title>Evolutionary Origins and Diversification of the Mycorrhizal Mutualists.</title>
        <authorList>
            <consortium name="DOE Joint Genome Institute"/>
            <consortium name="Mycorrhizal Genomics Consortium"/>
            <person name="Kohler A."/>
            <person name="Kuo A."/>
            <person name="Nagy L.G."/>
            <person name="Floudas D."/>
            <person name="Copeland A."/>
            <person name="Barry K.W."/>
            <person name="Cichocki N."/>
            <person name="Veneault-Fourrey C."/>
            <person name="LaButti K."/>
            <person name="Lindquist E.A."/>
            <person name="Lipzen A."/>
            <person name="Lundell T."/>
            <person name="Morin E."/>
            <person name="Murat C."/>
            <person name="Riley R."/>
            <person name="Ohm R."/>
            <person name="Sun H."/>
            <person name="Tunlid A."/>
            <person name="Henrissat B."/>
            <person name="Grigoriev I.V."/>
            <person name="Hibbett D.S."/>
            <person name="Martin F."/>
        </authorList>
    </citation>
    <scope>NUCLEOTIDE SEQUENCE [LARGE SCALE GENOMIC DNA]</scope>
    <source>
        <strain evidence="2">ATCC 200175</strain>
    </source>
</reference>
<evidence type="ECO:0000313" key="1">
    <source>
        <dbReference type="EMBL" id="KIJ07017.1"/>
    </source>
</evidence>
<dbReference type="HOGENOM" id="CLU_057897_0_0_1"/>
<gene>
    <name evidence="1" type="ORF">PAXINDRAFT_19781</name>
</gene>
<reference evidence="1 2" key="1">
    <citation type="submission" date="2014-06" db="EMBL/GenBank/DDBJ databases">
        <authorList>
            <consortium name="DOE Joint Genome Institute"/>
            <person name="Kuo A."/>
            <person name="Kohler A."/>
            <person name="Nagy L.G."/>
            <person name="Floudas D."/>
            <person name="Copeland A."/>
            <person name="Barry K.W."/>
            <person name="Cichocki N."/>
            <person name="Veneault-Fourrey C."/>
            <person name="LaButti K."/>
            <person name="Lindquist E.A."/>
            <person name="Lipzen A."/>
            <person name="Lundell T."/>
            <person name="Morin E."/>
            <person name="Murat C."/>
            <person name="Sun H."/>
            <person name="Tunlid A."/>
            <person name="Henrissat B."/>
            <person name="Grigoriev I.V."/>
            <person name="Hibbett D.S."/>
            <person name="Martin F."/>
            <person name="Nordberg H.P."/>
            <person name="Cantor M.N."/>
            <person name="Hua S.X."/>
        </authorList>
    </citation>
    <scope>NUCLEOTIDE SEQUENCE [LARGE SCALE GENOMIC DNA]</scope>
    <source>
        <strain evidence="1 2">ATCC 200175</strain>
    </source>
</reference>
<name>A0A0C9TG18_PAXIN</name>
<sequence>MTVRIEAACPPRVRLVSVGGLPARKRFVPLSSLLQLTIQTNPRQMLSSILKPAAPIDPIEAEKTAAREAFKAAVTNVHAVAISRDGDAREEVWIAWAHEWKKVAPTLLAAHKRATDAGIPTVVPHAIMEEIDEADEIYTKITDSATAAPTDPRLRIRVRSPMVEDPVVEPLRASSPAPSISSWATGHSKMEVVIDKGKGKKRSRQDLTQEESATEVMITHTTRCQMYVSTSTACVGPQGKSCLKCSQRKTACMYVQRGKAVGGSASAAPSARPTAVKAGPSTQARAVSASEEGEEEIVVTRAPPKTGKGKCKSRAITLNEQEADEVMKVVMGFEVRVRDTQARPIKLESDILSLRGLLEGHHHIRICIHVRVRSQSVGVCIIRMNQAASRVPARLVFFF</sequence>
<protein>
    <submittedName>
        <fullName evidence="1">Uncharacterized protein</fullName>
    </submittedName>
</protein>
<evidence type="ECO:0000313" key="2">
    <source>
        <dbReference type="Proteomes" id="UP000053647"/>
    </source>
</evidence>
<organism evidence="1 2">
    <name type="scientific">Paxillus involutus ATCC 200175</name>
    <dbReference type="NCBI Taxonomy" id="664439"/>
    <lineage>
        <taxon>Eukaryota</taxon>
        <taxon>Fungi</taxon>
        <taxon>Dikarya</taxon>
        <taxon>Basidiomycota</taxon>
        <taxon>Agaricomycotina</taxon>
        <taxon>Agaricomycetes</taxon>
        <taxon>Agaricomycetidae</taxon>
        <taxon>Boletales</taxon>
        <taxon>Paxilineae</taxon>
        <taxon>Paxillaceae</taxon>
        <taxon>Paxillus</taxon>
    </lineage>
</organism>
<keyword evidence="2" id="KW-1185">Reference proteome</keyword>
<accession>A0A0C9TG18</accession>
<proteinExistence type="predicted"/>
<dbReference type="OrthoDB" id="3207480at2759"/>
<dbReference type="AlphaFoldDB" id="A0A0C9TG18"/>